<name>A0A120MZA4_9SPHI</name>
<protein>
    <submittedName>
        <fullName evidence="6">Uncharacterized protein</fullName>
    </submittedName>
</protein>
<sequence length="285" mass="30525">MKLKANIESFVLVSLGILSAAMGIKGFLLSTKFIDGGVTGMSMLLAKTTGIPLAILIFLINFPFLILGYRQLGLIFAVKSALAIAGLSFCLAFMYFPDVTHDKGLTSVFGGIFIGIGGGLAIRGGAVLDGTEIAGMLVSKKMQLFKSRDVILVFNLMIFASAVFFLGVEPALYSIITYLGASKMIDFVLNGIEQYTGITVVSSKGDQIRRAISKRGRGVTVYEGKSGYGKDGHINAPRDIVFTVATRLEIPSIKREILDIDPAAFIVQHSIEDTSGGLVKRTGMH</sequence>
<dbReference type="AlphaFoldDB" id="A0A120MZA4"/>
<dbReference type="InterPro" id="IPR015867">
    <property type="entry name" value="N-reg_PII/ATP_PRibTrfase_C"/>
</dbReference>
<dbReference type="PANTHER" id="PTHR33545">
    <property type="entry name" value="UPF0750 MEMBRANE PROTEIN YITT-RELATED"/>
    <property type="match status" value="1"/>
</dbReference>
<dbReference type="InterPro" id="IPR019264">
    <property type="entry name" value="DUF2179"/>
</dbReference>
<dbReference type="KEGG" id="mgot:MgSA37_04260"/>
<evidence type="ECO:0000256" key="3">
    <source>
        <dbReference type="ARBA" id="ARBA00022692"/>
    </source>
</evidence>
<dbReference type="PANTHER" id="PTHR33545:SF3">
    <property type="entry name" value="UPF0750 MEMBRANE PROTEIN YQFU"/>
    <property type="match status" value="1"/>
</dbReference>
<dbReference type="Pfam" id="PF10035">
    <property type="entry name" value="DUF2179"/>
    <property type="match status" value="1"/>
</dbReference>
<dbReference type="Proteomes" id="UP000218263">
    <property type="component" value="Chromosome"/>
</dbReference>
<reference evidence="6 7" key="1">
    <citation type="submission" date="2015-12" db="EMBL/GenBank/DDBJ databases">
        <title>Genome sequence of Mucilaginibacter gotjawali.</title>
        <authorList>
            <person name="Lee J.S."/>
            <person name="Lee K.C."/>
            <person name="Kim K.K."/>
            <person name="Lee B.W."/>
        </authorList>
    </citation>
    <scope>NUCLEOTIDE SEQUENCE [LARGE SCALE GENOMIC DNA]</scope>
    <source>
        <strain evidence="6 7">SA3-7</strain>
    </source>
</reference>
<comment type="subcellular location">
    <subcellularLocation>
        <location evidence="1">Cell membrane</location>
        <topology evidence="1">Multi-pass membrane protein</topology>
    </subcellularLocation>
</comment>
<keyword evidence="7" id="KW-1185">Reference proteome</keyword>
<gene>
    <name evidence="6" type="ORF">MgSA37_04260</name>
</gene>
<keyword evidence="4" id="KW-1133">Transmembrane helix</keyword>
<evidence type="ECO:0000256" key="5">
    <source>
        <dbReference type="ARBA" id="ARBA00023136"/>
    </source>
</evidence>
<dbReference type="InterPro" id="IPR051461">
    <property type="entry name" value="UPF0750_membrane"/>
</dbReference>
<evidence type="ECO:0000313" key="7">
    <source>
        <dbReference type="Proteomes" id="UP000218263"/>
    </source>
</evidence>
<organism evidence="6 7">
    <name type="scientific">Mucilaginibacter gotjawali</name>
    <dbReference type="NCBI Taxonomy" id="1550579"/>
    <lineage>
        <taxon>Bacteria</taxon>
        <taxon>Pseudomonadati</taxon>
        <taxon>Bacteroidota</taxon>
        <taxon>Sphingobacteriia</taxon>
        <taxon>Sphingobacteriales</taxon>
        <taxon>Sphingobacteriaceae</taxon>
        <taxon>Mucilaginibacter</taxon>
    </lineage>
</organism>
<evidence type="ECO:0000256" key="2">
    <source>
        <dbReference type="ARBA" id="ARBA00022475"/>
    </source>
</evidence>
<dbReference type="Pfam" id="PF02588">
    <property type="entry name" value="YitT_membrane"/>
    <property type="match status" value="1"/>
</dbReference>
<dbReference type="Gene3D" id="3.30.70.120">
    <property type="match status" value="1"/>
</dbReference>
<dbReference type="RefSeq" id="WP_096354661.1">
    <property type="nucleotide sequence ID" value="NZ_AP017313.1"/>
</dbReference>
<dbReference type="InterPro" id="IPR003740">
    <property type="entry name" value="YitT"/>
</dbReference>
<dbReference type="GO" id="GO:0005886">
    <property type="term" value="C:plasma membrane"/>
    <property type="evidence" value="ECO:0007669"/>
    <property type="project" value="UniProtKB-SubCell"/>
</dbReference>
<accession>A0A120MZA4</accession>
<keyword evidence="3" id="KW-0812">Transmembrane</keyword>
<dbReference type="PIRSF" id="PIRSF006483">
    <property type="entry name" value="Membrane_protein_YitT"/>
    <property type="match status" value="1"/>
</dbReference>
<dbReference type="CDD" id="cd16380">
    <property type="entry name" value="YitT_C"/>
    <property type="match status" value="1"/>
</dbReference>
<evidence type="ECO:0000256" key="1">
    <source>
        <dbReference type="ARBA" id="ARBA00004651"/>
    </source>
</evidence>
<keyword evidence="2" id="KW-1003">Cell membrane</keyword>
<evidence type="ECO:0000256" key="4">
    <source>
        <dbReference type="ARBA" id="ARBA00022989"/>
    </source>
</evidence>
<dbReference type="EMBL" id="AP017313">
    <property type="protein sequence ID" value="BAU56068.1"/>
    <property type="molecule type" value="Genomic_DNA"/>
</dbReference>
<keyword evidence="5" id="KW-0472">Membrane</keyword>
<proteinExistence type="predicted"/>
<evidence type="ECO:0000313" key="6">
    <source>
        <dbReference type="EMBL" id="BAU56068.1"/>
    </source>
</evidence>
<dbReference type="OrthoDB" id="265478at2"/>